<reference evidence="3" key="2">
    <citation type="submission" date="2013-12" db="EMBL/GenBank/DDBJ databases">
        <title>Evolution of pathogenesis and genome organization in the Tremellales.</title>
        <authorList>
            <person name="Cuomo C."/>
            <person name="Litvintseva A."/>
            <person name="Heitman J."/>
            <person name="Chen Y."/>
            <person name="Sun S."/>
            <person name="Springer D."/>
            <person name="Dromer F."/>
            <person name="Young S."/>
            <person name="Zeng Q."/>
            <person name="Chapman S."/>
            <person name="Gujja S."/>
            <person name="Saif S."/>
            <person name="Birren B."/>
        </authorList>
    </citation>
    <scope>NUCLEOTIDE SEQUENCE [LARGE SCALE GENOMIC DNA]</scope>
    <source>
        <strain evidence="3">BCC8398</strain>
    </source>
</reference>
<evidence type="ECO:0000313" key="2">
    <source>
        <dbReference type="EMBL" id="OCF36792.1"/>
    </source>
</evidence>
<reference evidence="2 3" key="1">
    <citation type="submission" date="2013-07" db="EMBL/GenBank/DDBJ databases">
        <title>The Genome Sequence of Cryptococcus heveanensis BCC8398.</title>
        <authorList>
            <consortium name="The Broad Institute Genome Sequencing Platform"/>
            <person name="Cuomo C."/>
            <person name="Litvintseva A."/>
            <person name="Chen Y."/>
            <person name="Heitman J."/>
            <person name="Sun S."/>
            <person name="Springer D."/>
            <person name="Dromer F."/>
            <person name="Young S.K."/>
            <person name="Zeng Q."/>
            <person name="Gargeya S."/>
            <person name="Fitzgerald M."/>
            <person name="Abouelleil A."/>
            <person name="Alvarado L."/>
            <person name="Berlin A.M."/>
            <person name="Chapman S.B."/>
            <person name="Dewar J."/>
            <person name="Goldberg J."/>
            <person name="Griggs A."/>
            <person name="Gujja S."/>
            <person name="Hansen M."/>
            <person name="Howarth C."/>
            <person name="Imamovic A."/>
            <person name="Larimer J."/>
            <person name="McCowan C."/>
            <person name="Murphy C."/>
            <person name="Pearson M."/>
            <person name="Priest M."/>
            <person name="Roberts A."/>
            <person name="Saif S."/>
            <person name="Shea T."/>
            <person name="Sykes S."/>
            <person name="Wortman J."/>
            <person name="Nusbaum C."/>
            <person name="Birren B."/>
        </authorList>
    </citation>
    <scope>NUCLEOTIDE SEQUENCE [LARGE SCALE GENOMIC DNA]</scope>
    <source>
        <strain evidence="2 3">BCC8398</strain>
    </source>
</reference>
<evidence type="ECO:0000256" key="1">
    <source>
        <dbReference type="SAM" id="MobiDB-lite"/>
    </source>
</evidence>
<name>A0A1B9H0J0_9TREE</name>
<organism evidence="2 3">
    <name type="scientific">Kwoniella heveanensis BCC8398</name>
    <dbReference type="NCBI Taxonomy" id="1296120"/>
    <lineage>
        <taxon>Eukaryota</taxon>
        <taxon>Fungi</taxon>
        <taxon>Dikarya</taxon>
        <taxon>Basidiomycota</taxon>
        <taxon>Agaricomycotina</taxon>
        <taxon>Tremellomycetes</taxon>
        <taxon>Tremellales</taxon>
        <taxon>Cryptococcaceae</taxon>
        <taxon>Kwoniella</taxon>
    </lineage>
</organism>
<dbReference type="Proteomes" id="UP000092666">
    <property type="component" value="Unassembled WGS sequence"/>
</dbReference>
<feature type="compositionally biased region" description="Polar residues" evidence="1">
    <location>
        <begin position="1"/>
        <end position="18"/>
    </location>
</feature>
<evidence type="ECO:0000313" key="3">
    <source>
        <dbReference type="Proteomes" id="UP000092666"/>
    </source>
</evidence>
<sequence>MSARSVSLLSRLPQTLNQPIAGPSSRPRSISARQCRPSLPSLWSPSPRSYASHVPRPSRTGPRPGPGRPATAEPEIPNVKDLMSRKSFGDAWRASYMEYGVRTWVEFKASTKAYNENATGLSSNQKLAFGAFVLIGGAGEYYFLKGWIIDSIKAKKEEEKRTALEKDARAAGGAEREVLLGEQLGSRPYFRRSVLLYLSELALSGDSWGHGARPTTGSMNYESN</sequence>
<dbReference type="AlphaFoldDB" id="A0A1B9H0J0"/>
<gene>
    <name evidence="2" type="ORF">I316_01388</name>
</gene>
<protein>
    <submittedName>
        <fullName evidence="2">Uncharacterized protein</fullName>
    </submittedName>
</protein>
<feature type="region of interest" description="Disordered" evidence="1">
    <location>
        <begin position="205"/>
        <end position="224"/>
    </location>
</feature>
<feature type="region of interest" description="Disordered" evidence="1">
    <location>
        <begin position="1"/>
        <end position="80"/>
    </location>
</feature>
<accession>A0A1B9H0J0</accession>
<feature type="compositionally biased region" description="Polar residues" evidence="1">
    <location>
        <begin position="215"/>
        <end position="224"/>
    </location>
</feature>
<dbReference type="EMBL" id="KI669494">
    <property type="protein sequence ID" value="OCF36792.1"/>
    <property type="molecule type" value="Genomic_DNA"/>
</dbReference>
<dbReference type="OrthoDB" id="2574642at2759"/>
<proteinExistence type="predicted"/>
<keyword evidence="3" id="KW-1185">Reference proteome</keyword>
<feature type="compositionally biased region" description="Low complexity" evidence="1">
    <location>
        <begin position="36"/>
        <end position="75"/>
    </location>
</feature>